<dbReference type="Gene3D" id="3.10.20.30">
    <property type="match status" value="1"/>
</dbReference>
<dbReference type="InterPro" id="IPR003607">
    <property type="entry name" value="HD/PDEase_dom"/>
</dbReference>
<dbReference type="PROSITE" id="PS51831">
    <property type="entry name" value="HD"/>
    <property type="match status" value="1"/>
</dbReference>
<dbReference type="Gene3D" id="1.10.3210.10">
    <property type="entry name" value="Hypothetical protein af1432"/>
    <property type="match status" value="1"/>
</dbReference>
<name>A0AAV9I7C6_9RHOD</name>
<dbReference type="GO" id="GO:0015969">
    <property type="term" value="P:guanosine tetraphosphate metabolic process"/>
    <property type="evidence" value="ECO:0007669"/>
    <property type="project" value="InterPro"/>
</dbReference>
<comment type="similarity">
    <text evidence="1">Belongs to the RelA/SpoT family.</text>
</comment>
<dbReference type="CDD" id="cd05399">
    <property type="entry name" value="NT_Rel-Spo_like"/>
    <property type="match status" value="1"/>
</dbReference>
<dbReference type="InterPro" id="IPR012675">
    <property type="entry name" value="Beta-grasp_dom_sf"/>
</dbReference>
<dbReference type="Gene3D" id="3.30.460.10">
    <property type="entry name" value="Beta Polymerase, domain 2"/>
    <property type="match status" value="1"/>
</dbReference>
<dbReference type="SUPFAM" id="SSF81301">
    <property type="entry name" value="Nucleotidyltransferase"/>
    <property type="match status" value="1"/>
</dbReference>
<dbReference type="FunFam" id="1.10.3210.10:FF:000001">
    <property type="entry name" value="GTP pyrophosphokinase RelA"/>
    <property type="match status" value="1"/>
</dbReference>
<dbReference type="SUPFAM" id="SSF109604">
    <property type="entry name" value="HD-domain/PDEase-like"/>
    <property type="match status" value="1"/>
</dbReference>
<evidence type="ECO:0000256" key="2">
    <source>
        <dbReference type="ARBA" id="ARBA00013251"/>
    </source>
</evidence>
<evidence type="ECO:0000259" key="3">
    <source>
        <dbReference type="PROSITE" id="PS51831"/>
    </source>
</evidence>
<dbReference type="Gene3D" id="3.30.70.260">
    <property type="match status" value="1"/>
</dbReference>
<comment type="caution">
    <text evidence="4">The sequence shown here is derived from an EMBL/GenBank/DDBJ whole genome shotgun (WGS) entry which is preliminary data.</text>
</comment>
<dbReference type="GO" id="GO:0008728">
    <property type="term" value="F:GTP diphosphokinase activity"/>
    <property type="evidence" value="ECO:0007669"/>
    <property type="project" value="UniProtKB-EC"/>
</dbReference>
<dbReference type="Pfam" id="PF02824">
    <property type="entry name" value="TGS"/>
    <property type="match status" value="1"/>
</dbReference>
<dbReference type="EC" id="2.7.6.5" evidence="2"/>
<evidence type="ECO:0000313" key="4">
    <source>
        <dbReference type="EMBL" id="KAK4523485.1"/>
    </source>
</evidence>
<dbReference type="SMART" id="SM00471">
    <property type="entry name" value="HDc"/>
    <property type="match status" value="1"/>
</dbReference>
<sequence length="770" mass="89996">MLAYSLGFIFYGKLLQKSVCTDWNRSYLWVSPCNDRSHHPPTRRTKSCYYMGILTKRQQEEDPEHEFCIQIGHDTLQHVSHYWSQLEPHLKYQSASDLVIIERALHLAYHAHELQKRHSGEPFIIHPVEVAIILADLRMDRDTIVAGLLHDTVEDTQVTLNTIEQSFGTAVRRIVEGETKVSKLPKMADISIDRQAENLRQLFIAMTEDWRIIIVKLADRLHNMRTLQYMKQSKRHKIAKETLDIFAPLAHRLGMWQIKAELEQLGFMHLYPFEYEEIRQLVEKKLPKYMRVLEESRQALKTALQNDAILQQSVAHIEVSARIKELYSLWKKMQQHDKDIEDIYDLVALRVLITPKPMHVKCYSSDISECNEWNRKMSETLEKSLCYYTLGIVHALWQPFPCRVKDYIAFPKENGYQSLHTTVMAGGAQAPLEVQIRTLEMHLVAEYGMAAHWIYKDSSFMIPSKATRWMNTIVEWGDEIANSREFVELVRRELLGSRVFVFAKFESSPDRCLEIFNLPRGSTIVDIAFQLDSRLGLRMTCARVHGKIVPFWYILENADVVTVSYDSSAEPRMEWMEYAKTRVAKRSLRLYFEQLHTKQCIDTGYYIWNNYFQKYGLSLDTLKEKERNDLIFFLTQFEDWKQYCIYLASSLSTAERHRELEDIRLGLETIGYPLFSLEHNRTVDVSEKTSQCFWLRVFGKDRNGLLSDVSAVVSQSISCIRETNSVTQGKEAMLEYRVEATSREIDNVQHLLFTSVVGVERVVVNYCWDA</sequence>
<dbReference type="Pfam" id="PF13328">
    <property type="entry name" value="HD_4"/>
    <property type="match status" value="1"/>
</dbReference>
<dbReference type="InterPro" id="IPR012676">
    <property type="entry name" value="TGS-like"/>
</dbReference>
<dbReference type="CDD" id="cd00077">
    <property type="entry name" value="HDc"/>
    <property type="match status" value="1"/>
</dbReference>
<dbReference type="EMBL" id="JANCYU010000015">
    <property type="protein sequence ID" value="KAK4523485.1"/>
    <property type="molecule type" value="Genomic_DNA"/>
</dbReference>
<dbReference type="InterPro" id="IPR043519">
    <property type="entry name" value="NT_sf"/>
</dbReference>
<dbReference type="InterPro" id="IPR004095">
    <property type="entry name" value="TGS"/>
</dbReference>
<dbReference type="AlphaFoldDB" id="A0AAV9I7C6"/>
<dbReference type="InterPro" id="IPR006674">
    <property type="entry name" value="HD_domain"/>
</dbReference>
<feature type="domain" description="HD" evidence="3">
    <location>
        <begin position="123"/>
        <end position="224"/>
    </location>
</feature>
<dbReference type="SUPFAM" id="SSF81271">
    <property type="entry name" value="TGS-like"/>
    <property type="match status" value="1"/>
</dbReference>
<dbReference type="Pfam" id="PF04607">
    <property type="entry name" value="RelA_SpoT"/>
    <property type="match status" value="1"/>
</dbReference>
<proteinExistence type="inferred from homology"/>
<keyword evidence="5" id="KW-1185">Reference proteome</keyword>
<accession>A0AAV9I7C6</accession>
<reference evidence="4 5" key="1">
    <citation type="submission" date="2022-07" db="EMBL/GenBank/DDBJ databases">
        <title>Genome-wide signatures of adaptation to extreme environments.</title>
        <authorList>
            <person name="Cho C.H."/>
            <person name="Yoon H.S."/>
        </authorList>
    </citation>
    <scope>NUCLEOTIDE SEQUENCE [LARGE SCALE GENOMIC DNA]</scope>
    <source>
        <strain evidence="4 5">108.79 E11</strain>
    </source>
</reference>
<gene>
    <name evidence="4" type="ORF">GAYE_PCTG60G1381</name>
</gene>
<dbReference type="PANTHER" id="PTHR43061:SF1">
    <property type="entry name" value="GTP DIPHOSPHOKINASE RSH1, CHLOROPLASTIC-RELATED"/>
    <property type="match status" value="1"/>
</dbReference>
<organism evidence="4 5">
    <name type="scientific">Galdieria yellowstonensis</name>
    <dbReference type="NCBI Taxonomy" id="3028027"/>
    <lineage>
        <taxon>Eukaryota</taxon>
        <taxon>Rhodophyta</taxon>
        <taxon>Bangiophyceae</taxon>
        <taxon>Galdieriales</taxon>
        <taxon>Galdieriaceae</taxon>
        <taxon>Galdieria</taxon>
    </lineage>
</organism>
<dbReference type="InterPro" id="IPR007685">
    <property type="entry name" value="RelA_SpoT"/>
</dbReference>
<protein>
    <recommendedName>
        <fullName evidence="2">GTP diphosphokinase</fullName>
        <ecNumber evidence="2">2.7.6.5</ecNumber>
    </recommendedName>
</protein>
<dbReference type="Proteomes" id="UP001300502">
    <property type="component" value="Unassembled WGS sequence"/>
</dbReference>
<dbReference type="PANTHER" id="PTHR43061">
    <property type="entry name" value="GTP DIPHOSPHOKINASE RSH1, CHLOROPLASTIC-RELATED"/>
    <property type="match status" value="1"/>
</dbReference>
<evidence type="ECO:0000256" key="1">
    <source>
        <dbReference type="ARBA" id="ARBA00007476"/>
    </source>
</evidence>
<dbReference type="SMART" id="SM00954">
    <property type="entry name" value="RelA_SpoT"/>
    <property type="match status" value="1"/>
</dbReference>
<evidence type="ECO:0000313" key="5">
    <source>
        <dbReference type="Proteomes" id="UP001300502"/>
    </source>
</evidence>